<evidence type="ECO:0000313" key="3">
    <source>
        <dbReference type="Proteomes" id="UP000729402"/>
    </source>
</evidence>
<feature type="compositionally biased region" description="Low complexity" evidence="1">
    <location>
        <begin position="88"/>
        <end position="100"/>
    </location>
</feature>
<protein>
    <submittedName>
        <fullName evidence="2">Uncharacterized protein</fullName>
    </submittedName>
</protein>
<accession>A0A8J5V709</accession>
<evidence type="ECO:0000313" key="2">
    <source>
        <dbReference type="EMBL" id="KAG8052410.1"/>
    </source>
</evidence>
<feature type="compositionally biased region" description="Basic residues" evidence="1">
    <location>
        <begin position="42"/>
        <end position="53"/>
    </location>
</feature>
<dbReference type="EMBL" id="JAAALK010000288">
    <property type="protein sequence ID" value="KAG8052410.1"/>
    <property type="molecule type" value="Genomic_DNA"/>
</dbReference>
<feature type="compositionally biased region" description="Basic and acidic residues" evidence="1">
    <location>
        <begin position="20"/>
        <end position="41"/>
    </location>
</feature>
<dbReference type="AlphaFoldDB" id="A0A8J5V709"/>
<comment type="caution">
    <text evidence="2">The sequence shown here is derived from an EMBL/GenBank/DDBJ whole genome shotgun (WGS) entry which is preliminary data.</text>
</comment>
<organism evidence="2 3">
    <name type="scientific">Zizania palustris</name>
    <name type="common">Northern wild rice</name>
    <dbReference type="NCBI Taxonomy" id="103762"/>
    <lineage>
        <taxon>Eukaryota</taxon>
        <taxon>Viridiplantae</taxon>
        <taxon>Streptophyta</taxon>
        <taxon>Embryophyta</taxon>
        <taxon>Tracheophyta</taxon>
        <taxon>Spermatophyta</taxon>
        <taxon>Magnoliopsida</taxon>
        <taxon>Liliopsida</taxon>
        <taxon>Poales</taxon>
        <taxon>Poaceae</taxon>
        <taxon>BOP clade</taxon>
        <taxon>Oryzoideae</taxon>
        <taxon>Oryzeae</taxon>
        <taxon>Zizaniinae</taxon>
        <taxon>Zizania</taxon>
    </lineage>
</organism>
<evidence type="ECO:0000256" key="1">
    <source>
        <dbReference type="SAM" id="MobiDB-lite"/>
    </source>
</evidence>
<feature type="compositionally biased region" description="Basic and acidic residues" evidence="1">
    <location>
        <begin position="63"/>
        <end position="74"/>
    </location>
</feature>
<keyword evidence="3" id="KW-1185">Reference proteome</keyword>
<reference evidence="2" key="1">
    <citation type="journal article" date="2021" name="bioRxiv">
        <title>Whole Genome Assembly and Annotation of Northern Wild Rice, Zizania palustris L., Supports a Whole Genome Duplication in the Zizania Genus.</title>
        <authorList>
            <person name="Haas M."/>
            <person name="Kono T."/>
            <person name="Macchietto M."/>
            <person name="Millas R."/>
            <person name="McGilp L."/>
            <person name="Shao M."/>
            <person name="Duquette J."/>
            <person name="Hirsch C.N."/>
            <person name="Kimball J."/>
        </authorList>
    </citation>
    <scope>NUCLEOTIDE SEQUENCE</scope>
    <source>
        <tissue evidence="2">Fresh leaf tissue</tissue>
    </source>
</reference>
<sequence>MIGSAIGGTAGAFYGSTTQAHDRKTAFSTQEKSDNAHGRKPAEHRRKQQHAARKPAAQGGKSSSERENRREGMRRAAAPLARQRGRCSRSGSSGGALASRCGGGVPSLWICAVAHRYMRCRRLGYACCPAIHKRANVDAFPCWYTSSYSCLFCMCWGSRWDNTGARTTGFIILSRSHVIALLFPHNLS</sequence>
<feature type="region of interest" description="Disordered" evidence="1">
    <location>
        <begin position="1"/>
        <end position="100"/>
    </location>
</feature>
<reference evidence="2" key="2">
    <citation type="submission" date="2021-02" db="EMBL/GenBank/DDBJ databases">
        <authorList>
            <person name="Kimball J.A."/>
            <person name="Haas M.W."/>
            <person name="Macchietto M."/>
            <person name="Kono T."/>
            <person name="Duquette J."/>
            <person name="Shao M."/>
        </authorList>
    </citation>
    <scope>NUCLEOTIDE SEQUENCE</scope>
    <source>
        <tissue evidence="2">Fresh leaf tissue</tissue>
    </source>
</reference>
<name>A0A8J5V709_ZIZPA</name>
<proteinExistence type="predicted"/>
<gene>
    <name evidence="2" type="ORF">GUJ93_ZPchr0001g32703</name>
</gene>
<feature type="compositionally biased region" description="Gly residues" evidence="1">
    <location>
        <begin position="1"/>
        <end position="10"/>
    </location>
</feature>
<dbReference type="Proteomes" id="UP000729402">
    <property type="component" value="Unassembled WGS sequence"/>
</dbReference>